<evidence type="ECO:0000313" key="1">
    <source>
        <dbReference type="EMBL" id="MFC6590831.1"/>
    </source>
</evidence>
<gene>
    <name evidence="1" type="ORF">ACFP81_01460</name>
</gene>
<keyword evidence="2" id="KW-1185">Reference proteome</keyword>
<accession>A0ABW1Y9C6</accession>
<dbReference type="EMBL" id="JBHSWD010000001">
    <property type="protein sequence ID" value="MFC6590831.1"/>
    <property type="molecule type" value="Genomic_DNA"/>
</dbReference>
<proteinExistence type="predicted"/>
<comment type="caution">
    <text evidence="1">The sequence shown here is derived from an EMBL/GenBank/DDBJ whole genome shotgun (WGS) entry which is preliminary data.</text>
</comment>
<reference evidence="2" key="1">
    <citation type="journal article" date="2019" name="Int. J. Syst. Evol. Microbiol.">
        <title>The Global Catalogue of Microorganisms (GCM) 10K type strain sequencing project: providing services to taxonomists for standard genome sequencing and annotation.</title>
        <authorList>
            <consortium name="The Broad Institute Genomics Platform"/>
            <consortium name="The Broad Institute Genome Sequencing Center for Infectious Disease"/>
            <person name="Wu L."/>
            <person name="Ma J."/>
        </authorList>
    </citation>
    <scope>NUCLEOTIDE SEQUENCE [LARGE SCALE GENOMIC DNA]</scope>
    <source>
        <strain evidence="2">CGMCC 1.15772</strain>
    </source>
</reference>
<protein>
    <recommendedName>
        <fullName evidence="3">Major facilitator superfamily (MFS) profile domain-containing protein</fullName>
    </recommendedName>
</protein>
<dbReference type="RefSeq" id="WP_380081838.1">
    <property type="nucleotide sequence ID" value="NZ_JBHSWD010000001.1"/>
</dbReference>
<dbReference type="SUPFAM" id="SSF103473">
    <property type="entry name" value="MFS general substrate transporter"/>
    <property type="match status" value="1"/>
</dbReference>
<dbReference type="Gene3D" id="1.20.1250.20">
    <property type="entry name" value="MFS general substrate transporter like domains"/>
    <property type="match status" value="1"/>
</dbReference>
<dbReference type="InterPro" id="IPR036259">
    <property type="entry name" value="MFS_trans_sf"/>
</dbReference>
<organism evidence="1 2">
    <name type="scientific">Deinococcus lacus</name>
    <dbReference type="NCBI Taxonomy" id="392561"/>
    <lineage>
        <taxon>Bacteria</taxon>
        <taxon>Thermotogati</taxon>
        <taxon>Deinococcota</taxon>
        <taxon>Deinococci</taxon>
        <taxon>Deinococcales</taxon>
        <taxon>Deinococcaceae</taxon>
        <taxon>Deinococcus</taxon>
    </lineage>
</organism>
<dbReference type="Proteomes" id="UP001596297">
    <property type="component" value="Unassembled WGS sequence"/>
</dbReference>
<evidence type="ECO:0000313" key="2">
    <source>
        <dbReference type="Proteomes" id="UP001596297"/>
    </source>
</evidence>
<sequence length="72" mass="7425">MAVATLALGGLTGFSVFLAGFILVQLGNNFATAPYSALIPQLVPPGERGRYSGVMGMLQAGANCWAQQQPLA</sequence>
<name>A0ABW1Y9C6_9DEIO</name>
<evidence type="ECO:0008006" key="3">
    <source>
        <dbReference type="Google" id="ProtNLM"/>
    </source>
</evidence>